<evidence type="ECO:0000313" key="2">
    <source>
        <dbReference type="EMBL" id="TKS08439.1"/>
    </source>
</evidence>
<comment type="caution">
    <text evidence="2">The sequence shown here is derived from an EMBL/GenBank/DDBJ whole genome shotgun (WGS) entry which is preliminary data.</text>
</comment>
<organism evidence="2">
    <name type="scientific">Populus alba</name>
    <name type="common">White poplar</name>
    <dbReference type="NCBI Taxonomy" id="43335"/>
    <lineage>
        <taxon>Eukaryota</taxon>
        <taxon>Viridiplantae</taxon>
        <taxon>Streptophyta</taxon>
        <taxon>Embryophyta</taxon>
        <taxon>Tracheophyta</taxon>
        <taxon>Spermatophyta</taxon>
        <taxon>Magnoliopsida</taxon>
        <taxon>eudicotyledons</taxon>
        <taxon>Gunneridae</taxon>
        <taxon>Pentapetalae</taxon>
        <taxon>rosids</taxon>
        <taxon>fabids</taxon>
        <taxon>Malpighiales</taxon>
        <taxon>Salicaceae</taxon>
        <taxon>Saliceae</taxon>
        <taxon>Populus</taxon>
    </lineage>
</organism>
<feature type="region of interest" description="Disordered" evidence="1">
    <location>
        <begin position="65"/>
        <end position="121"/>
    </location>
</feature>
<name>A0A4U5QEN8_POPAL</name>
<accession>A0A4U5QEN8</accession>
<protein>
    <submittedName>
        <fullName evidence="2">Uncharacterized protein</fullName>
    </submittedName>
</protein>
<proteinExistence type="predicted"/>
<sequence>MNSYQAGRGQQKEATISYHSCEDRQPKRSSKKYWNITPNQQATPLGGPYLWGENLTLTLMNSYQAGRGQQKEATSSYNPYDDRQSKQFNKECWSETPGTRGRANQVGRHARHVIPAVKPQP</sequence>
<feature type="compositionally biased region" description="Basic and acidic residues" evidence="1">
    <location>
        <begin position="80"/>
        <end position="93"/>
    </location>
</feature>
<dbReference type="AlphaFoldDB" id="A0A4U5QEN8"/>
<reference evidence="2" key="1">
    <citation type="submission" date="2018-10" db="EMBL/GenBank/DDBJ databases">
        <title>Population genomic analysis revealed the cold adaptation of white poplar.</title>
        <authorList>
            <person name="Liu Y.-J."/>
        </authorList>
    </citation>
    <scope>NUCLEOTIDE SEQUENCE [LARGE SCALE GENOMIC DNA]</scope>
    <source>
        <strain evidence="2">PAL-ZL1</strain>
    </source>
</reference>
<dbReference type="EMBL" id="RCHU01000296">
    <property type="protein sequence ID" value="TKS08439.1"/>
    <property type="molecule type" value="Genomic_DNA"/>
</dbReference>
<evidence type="ECO:0000256" key="1">
    <source>
        <dbReference type="SAM" id="MobiDB-lite"/>
    </source>
</evidence>
<gene>
    <name evidence="2" type="ORF">D5086_0000103200</name>
</gene>
<feature type="region of interest" description="Disordered" evidence="1">
    <location>
        <begin position="1"/>
        <end position="30"/>
    </location>
</feature>